<dbReference type="Proteomes" id="UP000234840">
    <property type="component" value="Unassembled WGS sequence"/>
</dbReference>
<comment type="caution">
    <text evidence="4">The sequence shown here is derived from an EMBL/GenBank/DDBJ whole genome shotgun (WGS) entry which is preliminary data.</text>
</comment>
<accession>A0A2N5PUU1</accession>
<proteinExistence type="predicted"/>
<dbReference type="EMBL" id="JAPRAY010000006">
    <property type="protein sequence ID" value="MCZ0666998.1"/>
    <property type="molecule type" value="Genomic_DNA"/>
</dbReference>
<dbReference type="Proteomes" id="UP000234891">
    <property type="component" value="Unassembled WGS sequence"/>
</dbReference>
<feature type="transmembrane region" description="Helical" evidence="1">
    <location>
        <begin position="58"/>
        <end position="76"/>
    </location>
</feature>
<name>A0A2N5PUU1_MEDGN</name>
<evidence type="ECO:0000313" key="7">
    <source>
        <dbReference type="Proteomes" id="UP000234840"/>
    </source>
</evidence>
<evidence type="ECO:0000313" key="6">
    <source>
        <dbReference type="EMBL" id="PLT85383.1"/>
    </source>
</evidence>
<dbReference type="Pfam" id="PF09858">
    <property type="entry name" value="DUF2085"/>
    <property type="match status" value="1"/>
</dbReference>
<dbReference type="EMBL" id="JAPRBD010000002">
    <property type="protein sequence ID" value="MCZ0688954.1"/>
    <property type="molecule type" value="Genomic_DNA"/>
</dbReference>
<keyword evidence="1" id="KW-0472">Membrane</keyword>
<evidence type="ECO:0000313" key="9">
    <source>
        <dbReference type="Proteomes" id="UP000235093"/>
    </source>
</evidence>
<evidence type="ECO:0000313" key="3">
    <source>
        <dbReference type="EMBL" id="MCZ0688954.1"/>
    </source>
</evidence>
<gene>
    <name evidence="6" type="ORF">CDL20_10075</name>
    <name evidence="5" type="ORF">CDL23_01960</name>
    <name evidence="4" type="ORF">CDL26_07425</name>
    <name evidence="3" type="ORF">OZZ16_03315</name>
    <name evidence="2" type="ORF">OZZ17_05495</name>
</gene>
<reference evidence="2" key="2">
    <citation type="submission" date="2022-11" db="EMBL/GenBank/DDBJ databases">
        <title>Temperate bacteriophages infecting mucin-degrading bacterium Ruminococcus gnavus from the human gut.</title>
        <authorList>
            <person name="Buttimer C."/>
        </authorList>
    </citation>
    <scope>NUCLEOTIDE SEQUENCE</scope>
    <source>
        <strain evidence="2">CCUG 49994</strain>
        <strain evidence="3">CCUG 52279</strain>
    </source>
</reference>
<dbReference type="RefSeq" id="WP_101870576.1">
    <property type="nucleotide sequence ID" value="NZ_BAABXV010000001.1"/>
</dbReference>
<reference evidence="7 8" key="1">
    <citation type="journal article" date="2017" name="Genome Med.">
        <title>A novel Ruminococcus gnavus clade enriched in inflammatory bowel disease patients.</title>
        <authorList>
            <person name="Hall A.B."/>
            <person name="Yassour M."/>
            <person name="Sauk J."/>
            <person name="Garner A."/>
            <person name="Jiang X."/>
            <person name="Arthur T."/>
            <person name="Lagoudas G.K."/>
            <person name="Vatanen T."/>
            <person name="Fornelos N."/>
            <person name="Wilson R."/>
            <person name="Bertha M."/>
            <person name="Cohen M."/>
            <person name="Garber J."/>
            <person name="Khalili H."/>
            <person name="Gevers D."/>
            <person name="Ananthakrishnan A.N."/>
            <person name="Kugathasan S."/>
            <person name="Lander E.S."/>
            <person name="Blainey P."/>
            <person name="Vlamakis H."/>
            <person name="Xavier R.J."/>
            <person name="Huttenhower C."/>
        </authorList>
    </citation>
    <scope>NUCLEOTIDE SEQUENCE [LARGE SCALE GENOMIC DNA]</scope>
    <source>
        <strain evidence="4 8">RJX1124</strain>
        <strain evidence="5 9">RJX1125</strain>
        <strain evidence="6 7">RJX1128</strain>
    </source>
</reference>
<sequence>MRVWIYKWLPIIFGCHCRSDRSFYWKGTQFPICARCTGELVGILLCPVTFPLVSWSPWIFAVLMLPMILDGVIQMLTSYESNNRRRFLTGLLFGYALMRLFLVSTIWTFHFGYHLVPK</sequence>
<dbReference type="EMBL" id="NIHW01000025">
    <property type="protein sequence ID" value="PLT85383.1"/>
    <property type="molecule type" value="Genomic_DNA"/>
</dbReference>
<dbReference type="Proteomes" id="UP001079535">
    <property type="component" value="Unassembled WGS sequence"/>
</dbReference>
<dbReference type="Proteomes" id="UP001076974">
    <property type="component" value="Unassembled WGS sequence"/>
</dbReference>
<feature type="transmembrane region" description="Helical" evidence="1">
    <location>
        <begin position="88"/>
        <end position="109"/>
    </location>
</feature>
<keyword evidence="1" id="KW-1133">Transmembrane helix</keyword>
<organism evidence="4 8">
    <name type="scientific">Mediterraneibacter gnavus</name>
    <name type="common">Ruminococcus gnavus</name>
    <dbReference type="NCBI Taxonomy" id="33038"/>
    <lineage>
        <taxon>Bacteria</taxon>
        <taxon>Bacillati</taxon>
        <taxon>Bacillota</taxon>
        <taxon>Clostridia</taxon>
        <taxon>Lachnospirales</taxon>
        <taxon>Lachnospiraceae</taxon>
        <taxon>Mediterraneibacter</taxon>
    </lineage>
</organism>
<dbReference type="Proteomes" id="UP000235093">
    <property type="component" value="Unassembled WGS sequence"/>
</dbReference>
<evidence type="ECO:0000313" key="5">
    <source>
        <dbReference type="EMBL" id="PLT77375.1"/>
    </source>
</evidence>
<evidence type="ECO:0000313" key="4">
    <source>
        <dbReference type="EMBL" id="PLT72863.1"/>
    </source>
</evidence>
<evidence type="ECO:0000313" key="8">
    <source>
        <dbReference type="Proteomes" id="UP000234891"/>
    </source>
</evidence>
<evidence type="ECO:0000256" key="1">
    <source>
        <dbReference type="SAM" id="Phobius"/>
    </source>
</evidence>
<protein>
    <submittedName>
        <fullName evidence="2">DUF2085 domain-containing protein</fullName>
    </submittedName>
</protein>
<dbReference type="EMBL" id="NIHS01000010">
    <property type="protein sequence ID" value="PLT72863.1"/>
    <property type="molecule type" value="Genomic_DNA"/>
</dbReference>
<dbReference type="InterPro" id="IPR019206">
    <property type="entry name" value="DUF2085_TM"/>
</dbReference>
<keyword evidence="1" id="KW-0812">Transmembrane</keyword>
<dbReference type="EMBL" id="NIHT01000002">
    <property type="protein sequence ID" value="PLT77375.1"/>
    <property type="molecule type" value="Genomic_DNA"/>
</dbReference>
<evidence type="ECO:0000313" key="2">
    <source>
        <dbReference type="EMBL" id="MCZ0666998.1"/>
    </source>
</evidence>
<dbReference type="AlphaFoldDB" id="A0A2N5PUU1"/>